<sequence>MISEHGHATILHAHLFAGLGGGARGFNRATSRVGNLSASFRCLGGTDVDAAAIRDFGRLAGVPGTCMDLFDREQYRDFHGKEPPIGWREATVDDVRAAFGHERPNVLFTSPPCKGFSGLLSETKSKTRKYQALNRLTLRGIWLALEAYRDDPVELILLENVPRIASRGRHLLDQISGLLRAYGYAVAETTHDCGELGGLAQSRRRFLLVARHAAKVKPFLYEPPKRSLHGVGDVLSRMPLPGDPVAGPMHRVPMLHWATWVRLAFVEAGSDWRSLGKLAVEDGLLRDYALAPCGEWRGGVLGVNRWEEPAGTVAGRSGPSNGAYSVADPRRADGVAAFGQYGVKRFDQPSQVVIGKAAVGAGGFAVADPRHTGPAKHSNEFRIVPWDGAGRAVTGAHGTGQCVADPRGEVRRSGALGVVPWDATSGTVAGESLPSNGTFAVADPRPRMEREKGDDYYGAGHYGVVPWQQSTGAVSAAAGYDNGRWSVADPRPTLPGASDRVVARIRALDGTWHRPFTTAELCALQSLIDPEEQAELDGLSDADWRERIGNAVPPDAAQAIAETMGRTLLLAWSGEGFMLSTLPIWVRPVAVALSVRQPQDAA</sequence>
<keyword evidence="3" id="KW-0680">Restriction system</keyword>
<gene>
    <name evidence="5" type="ORF">NRP21_18375</name>
</gene>
<comment type="catalytic activity">
    <reaction evidence="4">
        <text>a 2'-deoxycytidine in DNA + S-adenosyl-L-methionine = a 5-methyl-2'-deoxycytidine in DNA + S-adenosyl-L-homocysteine + H(+)</text>
        <dbReference type="Rhea" id="RHEA:13681"/>
        <dbReference type="Rhea" id="RHEA-COMP:11369"/>
        <dbReference type="Rhea" id="RHEA-COMP:11370"/>
        <dbReference type="ChEBI" id="CHEBI:15378"/>
        <dbReference type="ChEBI" id="CHEBI:57856"/>
        <dbReference type="ChEBI" id="CHEBI:59789"/>
        <dbReference type="ChEBI" id="CHEBI:85452"/>
        <dbReference type="ChEBI" id="CHEBI:85454"/>
        <dbReference type="EC" id="2.1.1.37"/>
    </reaction>
</comment>
<keyword evidence="1 5" id="KW-0489">Methyltransferase</keyword>
<evidence type="ECO:0000256" key="1">
    <source>
        <dbReference type="ARBA" id="ARBA00022603"/>
    </source>
</evidence>
<keyword evidence="6" id="KW-1185">Reference proteome</keyword>
<reference evidence="5 6" key="1">
    <citation type="submission" date="2022-06" db="EMBL/GenBank/DDBJ databases">
        <title>Roseomonas CN29.</title>
        <authorList>
            <person name="Cheng Y."/>
            <person name="He X."/>
        </authorList>
    </citation>
    <scope>NUCLEOTIDE SEQUENCE [LARGE SCALE GENOMIC DNA]</scope>
    <source>
        <strain evidence="5 6">CN29</strain>
    </source>
</reference>
<dbReference type="Pfam" id="PF00145">
    <property type="entry name" value="DNA_methylase"/>
    <property type="match status" value="1"/>
</dbReference>
<name>A0ABT1X7E1_9PROT</name>
<dbReference type="RefSeq" id="WP_257717690.1">
    <property type="nucleotide sequence ID" value="NZ_JANJOU010000018.1"/>
</dbReference>
<dbReference type="PRINTS" id="PR00105">
    <property type="entry name" value="C5METTRFRASE"/>
</dbReference>
<keyword evidence="2" id="KW-0808">Transferase</keyword>
<protein>
    <submittedName>
        <fullName evidence="5">DNA cytosine methyltransferase</fullName>
    </submittedName>
</protein>
<proteinExistence type="predicted"/>
<dbReference type="Gene3D" id="3.40.50.150">
    <property type="entry name" value="Vaccinia Virus protein VP39"/>
    <property type="match status" value="1"/>
</dbReference>
<dbReference type="GO" id="GO:0008168">
    <property type="term" value="F:methyltransferase activity"/>
    <property type="evidence" value="ECO:0007669"/>
    <property type="project" value="UniProtKB-KW"/>
</dbReference>
<evidence type="ECO:0000256" key="2">
    <source>
        <dbReference type="ARBA" id="ARBA00022679"/>
    </source>
</evidence>
<dbReference type="EMBL" id="JANJOU010000018">
    <property type="protein sequence ID" value="MCR0984025.1"/>
    <property type="molecule type" value="Genomic_DNA"/>
</dbReference>
<evidence type="ECO:0000256" key="4">
    <source>
        <dbReference type="ARBA" id="ARBA00047422"/>
    </source>
</evidence>
<evidence type="ECO:0000256" key="3">
    <source>
        <dbReference type="ARBA" id="ARBA00022747"/>
    </source>
</evidence>
<dbReference type="Proteomes" id="UP001524642">
    <property type="component" value="Unassembled WGS sequence"/>
</dbReference>
<dbReference type="SUPFAM" id="SSF53335">
    <property type="entry name" value="S-adenosyl-L-methionine-dependent methyltransferases"/>
    <property type="match status" value="1"/>
</dbReference>
<evidence type="ECO:0000313" key="6">
    <source>
        <dbReference type="Proteomes" id="UP001524642"/>
    </source>
</evidence>
<dbReference type="GO" id="GO:0032259">
    <property type="term" value="P:methylation"/>
    <property type="evidence" value="ECO:0007669"/>
    <property type="project" value="UniProtKB-KW"/>
</dbReference>
<accession>A0ABT1X7E1</accession>
<comment type="caution">
    <text evidence="5">The sequence shown here is derived from an EMBL/GenBank/DDBJ whole genome shotgun (WGS) entry which is preliminary data.</text>
</comment>
<dbReference type="InterPro" id="IPR029063">
    <property type="entry name" value="SAM-dependent_MTases_sf"/>
</dbReference>
<evidence type="ECO:0000313" key="5">
    <source>
        <dbReference type="EMBL" id="MCR0984025.1"/>
    </source>
</evidence>
<organism evidence="5 6">
    <name type="scientific">Roseomonas populi</name>
    <dbReference type="NCBI Taxonomy" id="3121582"/>
    <lineage>
        <taxon>Bacteria</taxon>
        <taxon>Pseudomonadati</taxon>
        <taxon>Pseudomonadota</taxon>
        <taxon>Alphaproteobacteria</taxon>
        <taxon>Acetobacterales</taxon>
        <taxon>Roseomonadaceae</taxon>
        <taxon>Roseomonas</taxon>
    </lineage>
</organism>
<dbReference type="InterPro" id="IPR001525">
    <property type="entry name" value="C5_MeTfrase"/>
</dbReference>